<feature type="compositionally biased region" description="Low complexity" evidence="1">
    <location>
        <begin position="149"/>
        <end position="161"/>
    </location>
</feature>
<evidence type="ECO:0000256" key="2">
    <source>
        <dbReference type="SAM" id="Phobius"/>
    </source>
</evidence>
<feature type="chain" id="PRO_5045490687" evidence="3">
    <location>
        <begin position="39"/>
        <end position="289"/>
    </location>
</feature>
<feature type="signal peptide" evidence="3">
    <location>
        <begin position="1"/>
        <end position="38"/>
    </location>
</feature>
<keyword evidence="2" id="KW-0472">Membrane</keyword>
<proteinExistence type="predicted"/>
<dbReference type="EMBL" id="JAUSUT010000001">
    <property type="protein sequence ID" value="MDQ0378273.1"/>
    <property type="molecule type" value="Genomic_DNA"/>
</dbReference>
<organism evidence="4 5">
    <name type="scientific">Amycolatopsis thermophila</name>
    <dbReference type="NCBI Taxonomy" id="206084"/>
    <lineage>
        <taxon>Bacteria</taxon>
        <taxon>Bacillati</taxon>
        <taxon>Actinomycetota</taxon>
        <taxon>Actinomycetes</taxon>
        <taxon>Pseudonocardiales</taxon>
        <taxon>Pseudonocardiaceae</taxon>
        <taxon>Amycolatopsis</taxon>
    </lineage>
</organism>
<evidence type="ECO:0000313" key="4">
    <source>
        <dbReference type="EMBL" id="MDQ0378273.1"/>
    </source>
</evidence>
<keyword evidence="2" id="KW-1133">Transmembrane helix</keyword>
<dbReference type="PROSITE" id="PS51318">
    <property type="entry name" value="TAT"/>
    <property type="match status" value="1"/>
</dbReference>
<keyword evidence="2" id="KW-0812">Transmembrane</keyword>
<feature type="region of interest" description="Disordered" evidence="1">
    <location>
        <begin position="122"/>
        <end position="173"/>
    </location>
</feature>
<evidence type="ECO:0000256" key="3">
    <source>
        <dbReference type="SAM" id="SignalP"/>
    </source>
</evidence>
<name>A0ABU0ESJ3_9PSEU</name>
<gene>
    <name evidence="4" type="ORF">FB470_002267</name>
</gene>
<evidence type="ECO:0000256" key="1">
    <source>
        <dbReference type="SAM" id="MobiDB-lite"/>
    </source>
</evidence>
<accession>A0ABU0ESJ3</accession>
<reference evidence="4 5" key="1">
    <citation type="submission" date="2023-07" db="EMBL/GenBank/DDBJ databases">
        <title>Sequencing the genomes of 1000 actinobacteria strains.</title>
        <authorList>
            <person name="Klenk H.-P."/>
        </authorList>
    </citation>
    <scope>NUCLEOTIDE SEQUENCE [LARGE SCALE GENOMIC DNA]</scope>
    <source>
        <strain evidence="4 5">DSM 45805</strain>
    </source>
</reference>
<dbReference type="InterPro" id="IPR006311">
    <property type="entry name" value="TAT_signal"/>
</dbReference>
<evidence type="ECO:0000313" key="5">
    <source>
        <dbReference type="Proteomes" id="UP001229651"/>
    </source>
</evidence>
<keyword evidence="3" id="KW-0732">Signal</keyword>
<comment type="caution">
    <text evidence="4">The sequence shown here is derived from an EMBL/GenBank/DDBJ whole genome shotgun (WGS) entry which is preliminary data.</text>
</comment>
<sequence>MHWRTLMQSRTRRTAAAGAAAFVLAGSAALALPATASAETKTAQCGDTVTAAPGDVIKTPLGPKTVTDGLTSIVGGLLGGLCQITVKVVDTVVEPLPVAGPPAASAVNGTVAGTTNGLTSAANKAGGLLSGGTQPAPQNPPSGGGNQQTPPGSTPGRTSGGAQAVIPGSTSPVLSGDPATFDLLPFGTGSAYAPMRNYAGLPFALSGLWAPSPGIRYGGQIPGYAPQYGALGQPAPSNKAVQNAGQAEALPGEAGGGGSVALPMLIAVVALSGVSAGLVRTWVLRGATA</sequence>
<keyword evidence="5" id="KW-1185">Reference proteome</keyword>
<protein>
    <submittedName>
        <fullName evidence="4">Uncharacterized protein</fullName>
    </submittedName>
</protein>
<dbReference type="RefSeq" id="WP_306990904.1">
    <property type="nucleotide sequence ID" value="NZ_JAUSUT010000001.1"/>
</dbReference>
<dbReference type="Proteomes" id="UP001229651">
    <property type="component" value="Unassembled WGS sequence"/>
</dbReference>
<feature type="transmembrane region" description="Helical" evidence="2">
    <location>
        <begin position="260"/>
        <end position="283"/>
    </location>
</feature>